<dbReference type="EMBL" id="MU854031">
    <property type="protein sequence ID" value="KAK3934076.1"/>
    <property type="molecule type" value="Genomic_DNA"/>
</dbReference>
<dbReference type="GO" id="GO:0005737">
    <property type="term" value="C:cytoplasm"/>
    <property type="evidence" value="ECO:0007669"/>
    <property type="project" value="TreeGrafter"/>
</dbReference>
<accession>A0AAN6MWD0</accession>
<sequence length="370" mass="40749">MASPSPILRPLGKNGPMVPRIGFGTMGMGFPCSRTTAPIPDPQRLALLDHAYGLGCTFWDTSDFYGDAEEIIGKWLALNPSKRKDIFLATKFGAIKLPDGHFGFRGDAAYVPIACEQSLKRLGVDVIDLWYPHRLDGSTPVEHIVSEMVKLKEQGKIRHIGLSEVSSATLRRAHAVHPIACVQMEYSAFSTEIESPDQHGESVLATCRELGVAVVAYSPLSRGLLGGGVQGPDDFEEGDVRRFYPRYSRENFPKNMVLVEAIKEIADKKGVTVGQTALAWLLSQGDDIFPIPGTITAKYLKENLDAIHVQLTTEESQHIRDLVDKASVFGERYPVEHQGALFSDAPLPEEWKGEKKEELAVVGRVLRALE</sequence>
<evidence type="ECO:0000256" key="1">
    <source>
        <dbReference type="ARBA" id="ARBA00023002"/>
    </source>
</evidence>
<gene>
    <name evidence="3" type="ORF">QBC46DRAFT_90367</name>
</gene>
<name>A0AAN6MWD0_9PEZI</name>
<evidence type="ECO:0000259" key="2">
    <source>
        <dbReference type="Pfam" id="PF00248"/>
    </source>
</evidence>
<evidence type="ECO:0000313" key="4">
    <source>
        <dbReference type="Proteomes" id="UP001303473"/>
    </source>
</evidence>
<dbReference type="PANTHER" id="PTHR43625">
    <property type="entry name" value="AFLATOXIN B1 ALDEHYDE REDUCTASE"/>
    <property type="match status" value="1"/>
</dbReference>
<dbReference type="InterPro" id="IPR050791">
    <property type="entry name" value="Aldo-Keto_reductase"/>
</dbReference>
<keyword evidence="1" id="KW-0560">Oxidoreductase</keyword>
<dbReference type="InterPro" id="IPR036812">
    <property type="entry name" value="NAD(P)_OxRdtase_dom_sf"/>
</dbReference>
<protein>
    <submittedName>
        <fullName evidence="3">NADP-dependent oxidoreductase domain-containing protein</fullName>
    </submittedName>
</protein>
<evidence type="ECO:0000313" key="3">
    <source>
        <dbReference type="EMBL" id="KAK3934076.1"/>
    </source>
</evidence>
<dbReference type="Pfam" id="PF00248">
    <property type="entry name" value="Aldo_ket_red"/>
    <property type="match status" value="1"/>
</dbReference>
<dbReference type="Gene3D" id="3.20.20.100">
    <property type="entry name" value="NADP-dependent oxidoreductase domain"/>
    <property type="match status" value="1"/>
</dbReference>
<proteinExistence type="predicted"/>
<dbReference type="PANTHER" id="PTHR43625:SF40">
    <property type="entry name" value="ALDO-KETO REDUCTASE YAKC [NADP(+)]"/>
    <property type="match status" value="1"/>
</dbReference>
<dbReference type="SUPFAM" id="SSF51430">
    <property type="entry name" value="NAD(P)-linked oxidoreductase"/>
    <property type="match status" value="1"/>
</dbReference>
<dbReference type="InterPro" id="IPR023210">
    <property type="entry name" value="NADP_OxRdtase_dom"/>
</dbReference>
<dbReference type="AlphaFoldDB" id="A0AAN6MWD0"/>
<dbReference type="Proteomes" id="UP001303473">
    <property type="component" value="Unassembled WGS sequence"/>
</dbReference>
<dbReference type="GO" id="GO:0016491">
    <property type="term" value="F:oxidoreductase activity"/>
    <property type="evidence" value="ECO:0007669"/>
    <property type="project" value="UniProtKB-KW"/>
</dbReference>
<organism evidence="3 4">
    <name type="scientific">Diplogelasinospora grovesii</name>
    <dbReference type="NCBI Taxonomy" id="303347"/>
    <lineage>
        <taxon>Eukaryota</taxon>
        <taxon>Fungi</taxon>
        <taxon>Dikarya</taxon>
        <taxon>Ascomycota</taxon>
        <taxon>Pezizomycotina</taxon>
        <taxon>Sordariomycetes</taxon>
        <taxon>Sordariomycetidae</taxon>
        <taxon>Sordariales</taxon>
        <taxon>Diplogelasinosporaceae</taxon>
        <taxon>Diplogelasinospora</taxon>
    </lineage>
</organism>
<comment type="caution">
    <text evidence="3">The sequence shown here is derived from an EMBL/GenBank/DDBJ whole genome shotgun (WGS) entry which is preliminary data.</text>
</comment>
<reference evidence="4" key="1">
    <citation type="journal article" date="2023" name="Mol. Phylogenet. Evol.">
        <title>Genome-scale phylogeny and comparative genomics of the fungal order Sordariales.</title>
        <authorList>
            <person name="Hensen N."/>
            <person name="Bonometti L."/>
            <person name="Westerberg I."/>
            <person name="Brannstrom I.O."/>
            <person name="Guillou S."/>
            <person name="Cros-Aarteil S."/>
            <person name="Calhoun S."/>
            <person name="Haridas S."/>
            <person name="Kuo A."/>
            <person name="Mondo S."/>
            <person name="Pangilinan J."/>
            <person name="Riley R."/>
            <person name="LaButti K."/>
            <person name="Andreopoulos B."/>
            <person name="Lipzen A."/>
            <person name="Chen C."/>
            <person name="Yan M."/>
            <person name="Daum C."/>
            <person name="Ng V."/>
            <person name="Clum A."/>
            <person name="Steindorff A."/>
            <person name="Ohm R.A."/>
            <person name="Martin F."/>
            <person name="Silar P."/>
            <person name="Natvig D.O."/>
            <person name="Lalanne C."/>
            <person name="Gautier V."/>
            <person name="Ament-Velasquez S.L."/>
            <person name="Kruys A."/>
            <person name="Hutchinson M.I."/>
            <person name="Powell A.J."/>
            <person name="Barry K."/>
            <person name="Miller A.N."/>
            <person name="Grigoriev I.V."/>
            <person name="Debuchy R."/>
            <person name="Gladieux P."/>
            <person name="Hiltunen Thoren M."/>
            <person name="Johannesson H."/>
        </authorList>
    </citation>
    <scope>NUCLEOTIDE SEQUENCE [LARGE SCALE GENOMIC DNA]</scope>
    <source>
        <strain evidence="4">CBS 340.73</strain>
    </source>
</reference>
<keyword evidence="4" id="KW-1185">Reference proteome</keyword>
<feature type="domain" description="NADP-dependent oxidoreductase" evidence="2">
    <location>
        <begin position="20"/>
        <end position="322"/>
    </location>
</feature>